<organism evidence="1">
    <name type="scientific">marine sediment metagenome</name>
    <dbReference type="NCBI Taxonomy" id="412755"/>
    <lineage>
        <taxon>unclassified sequences</taxon>
        <taxon>metagenomes</taxon>
        <taxon>ecological metagenomes</taxon>
    </lineage>
</organism>
<reference evidence="1" key="1">
    <citation type="journal article" date="2015" name="Nature">
        <title>Complex archaea that bridge the gap between prokaryotes and eukaryotes.</title>
        <authorList>
            <person name="Spang A."/>
            <person name="Saw J.H."/>
            <person name="Jorgensen S.L."/>
            <person name="Zaremba-Niedzwiedzka K."/>
            <person name="Martijn J."/>
            <person name="Lind A.E."/>
            <person name="van Eijk R."/>
            <person name="Schleper C."/>
            <person name="Guy L."/>
            <person name="Ettema T.J."/>
        </authorList>
    </citation>
    <scope>NUCLEOTIDE SEQUENCE</scope>
</reference>
<feature type="non-terminal residue" evidence="1">
    <location>
        <position position="1"/>
    </location>
</feature>
<evidence type="ECO:0000313" key="1">
    <source>
        <dbReference type="EMBL" id="KKL70003.1"/>
    </source>
</evidence>
<dbReference type="AlphaFoldDB" id="A0A0F9E7J5"/>
<dbReference type="EMBL" id="LAZR01026026">
    <property type="protein sequence ID" value="KKL70003.1"/>
    <property type="molecule type" value="Genomic_DNA"/>
</dbReference>
<protein>
    <submittedName>
        <fullName evidence="1">Uncharacterized protein</fullName>
    </submittedName>
</protein>
<gene>
    <name evidence="1" type="ORF">LCGC14_2109280</name>
</gene>
<proteinExistence type="predicted"/>
<name>A0A0F9E7J5_9ZZZZ</name>
<comment type="caution">
    <text evidence="1">The sequence shown here is derived from an EMBL/GenBank/DDBJ whole genome shotgun (WGS) entry which is preliminary data.</text>
</comment>
<sequence>RRAMMSVKIGKAEGVGKQRGVCPLLGDDEKSMICLCNHRTETNFGQERFRNKSYFAVLFR</sequence>
<accession>A0A0F9E7J5</accession>